<dbReference type="PANTHER" id="PTHR42912">
    <property type="entry name" value="METHYLTRANSFERASE"/>
    <property type="match status" value="1"/>
</dbReference>
<proteinExistence type="predicted"/>
<accession>A0ABP5XLJ6</accession>
<reference evidence="3" key="1">
    <citation type="journal article" date="2019" name="Int. J. Syst. Evol. Microbiol.">
        <title>The Global Catalogue of Microorganisms (GCM) 10K type strain sequencing project: providing services to taxonomists for standard genome sequencing and annotation.</title>
        <authorList>
            <consortium name="The Broad Institute Genomics Platform"/>
            <consortium name="The Broad Institute Genome Sequencing Center for Infectious Disease"/>
            <person name="Wu L."/>
            <person name="Ma J."/>
        </authorList>
    </citation>
    <scope>NUCLEOTIDE SEQUENCE [LARGE SCALE GENOMIC DNA]</scope>
    <source>
        <strain evidence="3">JCM 6305</strain>
    </source>
</reference>
<protein>
    <submittedName>
        <fullName evidence="2">Class I SAM-dependent methyltransferase</fullName>
    </submittedName>
</protein>
<organism evidence="2 3">
    <name type="scientific">Streptomyces macrosporus</name>
    <dbReference type="NCBI Taxonomy" id="44032"/>
    <lineage>
        <taxon>Bacteria</taxon>
        <taxon>Bacillati</taxon>
        <taxon>Actinomycetota</taxon>
        <taxon>Actinomycetes</taxon>
        <taxon>Kitasatosporales</taxon>
        <taxon>Streptomycetaceae</taxon>
        <taxon>Streptomyces</taxon>
    </lineage>
</organism>
<dbReference type="Pfam" id="PF13649">
    <property type="entry name" value="Methyltransf_25"/>
    <property type="match status" value="1"/>
</dbReference>
<dbReference type="EMBL" id="BAAASZ010000028">
    <property type="protein sequence ID" value="GAA2453827.1"/>
    <property type="molecule type" value="Genomic_DNA"/>
</dbReference>
<keyword evidence="2" id="KW-0808">Transferase</keyword>
<name>A0ABP5XLJ6_9ACTN</name>
<gene>
    <name evidence="2" type="ORF">GCM10010405_42030</name>
</gene>
<dbReference type="GO" id="GO:0008168">
    <property type="term" value="F:methyltransferase activity"/>
    <property type="evidence" value="ECO:0007669"/>
    <property type="project" value="UniProtKB-KW"/>
</dbReference>
<dbReference type="InterPro" id="IPR029063">
    <property type="entry name" value="SAM-dependent_MTases_sf"/>
</dbReference>
<evidence type="ECO:0000313" key="2">
    <source>
        <dbReference type="EMBL" id="GAA2453827.1"/>
    </source>
</evidence>
<evidence type="ECO:0000313" key="3">
    <source>
        <dbReference type="Proteomes" id="UP001501638"/>
    </source>
</evidence>
<dbReference type="CDD" id="cd02440">
    <property type="entry name" value="AdoMet_MTases"/>
    <property type="match status" value="1"/>
</dbReference>
<sequence length="233" mass="25149">MAENDPSAARTRLPSGPMTELSWLSATRASYDAIAADYAEYAAGDPENRPLNRAVLVAFAEYVRAAGGGRVADVGCGPGRITALLHTLGVDAFGVDLSPAMVALARRTHPGLRFSEGTMTELDAADGSLAGLVAWYSVIHLPPKLLPDAFGEFHRVLAPGGHLLLAFQTGDEPLHLDEVFGHEISLDFHRLRPDHVAGLLDAAGFEVRARVLREPEEERTPQAFLLARKRQRP</sequence>
<feature type="domain" description="Methyltransferase" evidence="1">
    <location>
        <begin position="71"/>
        <end position="161"/>
    </location>
</feature>
<dbReference type="InterPro" id="IPR050508">
    <property type="entry name" value="Methyltransf_Superfamily"/>
</dbReference>
<dbReference type="PANTHER" id="PTHR42912:SF95">
    <property type="entry name" value="METHYLTRANSFERASE TYPE 11 DOMAIN-CONTAINING PROTEIN"/>
    <property type="match status" value="1"/>
</dbReference>
<dbReference type="GO" id="GO:0032259">
    <property type="term" value="P:methylation"/>
    <property type="evidence" value="ECO:0007669"/>
    <property type="project" value="UniProtKB-KW"/>
</dbReference>
<keyword evidence="2" id="KW-0489">Methyltransferase</keyword>
<evidence type="ECO:0000259" key="1">
    <source>
        <dbReference type="Pfam" id="PF13649"/>
    </source>
</evidence>
<keyword evidence="3" id="KW-1185">Reference proteome</keyword>
<dbReference type="InterPro" id="IPR041698">
    <property type="entry name" value="Methyltransf_25"/>
</dbReference>
<dbReference type="Gene3D" id="3.40.50.150">
    <property type="entry name" value="Vaccinia Virus protein VP39"/>
    <property type="match status" value="1"/>
</dbReference>
<comment type="caution">
    <text evidence="2">The sequence shown here is derived from an EMBL/GenBank/DDBJ whole genome shotgun (WGS) entry which is preliminary data.</text>
</comment>
<dbReference type="Proteomes" id="UP001501638">
    <property type="component" value="Unassembled WGS sequence"/>
</dbReference>
<dbReference type="SUPFAM" id="SSF53335">
    <property type="entry name" value="S-adenosyl-L-methionine-dependent methyltransferases"/>
    <property type="match status" value="1"/>
</dbReference>